<dbReference type="OrthoDB" id="552416at2"/>
<protein>
    <recommendedName>
        <fullName evidence="3">Chromosome partitioning protein ParB</fullName>
    </recommendedName>
</protein>
<evidence type="ECO:0000313" key="2">
    <source>
        <dbReference type="Proteomes" id="UP000316291"/>
    </source>
</evidence>
<dbReference type="Gene3D" id="3.90.1530.10">
    <property type="entry name" value="Conserved hypothetical protein from pyrococcus furiosus pfu- 392566-001, ParB domain"/>
    <property type="match status" value="1"/>
</dbReference>
<organism evidence="1 2">
    <name type="scientific">Bradyrhizobium huanghuaihaiense</name>
    <dbReference type="NCBI Taxonomy" id="990078"/>
    <lineage>
        <taxon>Bacteria</taxon>
        <taxon>Pseudomonadati</taxon>
        <taxon>Pseudomonadota</taxon>
        <taxon>Alphaproteobacteria</taxon>
        <taxon>Hyphomicrobiales</taxon>
        <taxon>Nitrobacteraceae</taxon>
        <taxon>Bradyrhizobium</taxon>
    </lineage>
</organism>
<dbReference type="CDD" id="cd16390">
    <property type="entry name" value="ParB_N_Srx_like"/>
    <property type="match status" value="1"/>
</dbReference>
<dbReference type="SUPFAM" id="SSF110849">
    <property type="entry name" value="ParB/Sulfiredoxin"/>
    <property type="match status" value="1"/>
</dbReference>
<dbReference type="InterPro" id="IPR036086">
    <property type="entry name" value="ParB/Sulfiredoxin_sf"/>
</dbReference>
<dbReference type="Gene3D" id="1.10.8.10">
    <property type="entry name" value="DNA helicase RuvA subunit, C-terminal domain"/>
    <property type="match status" value="1"/>
</dbReference>
<dbReference type="InterPro" id="IPR014956">
    <property type="entry name" value="ParBc_2"/>
</dbReference>
<dbReference type="AlphaFoldDB" id="A0A562RUP6"/>
<dbReference type="Pfam" id="PF08857">
    <property type="entry name" value="ParBc_2"/>
    <property type="match status" value="1"/>
</dbReference>
<evidence type="ECO:0000313" key="1">
    <source>
        <dbReference type="EMBL" id="TWI72076.1"/>
    </source>
</evidence>
<gene>
    <name evidence="1" type="ORF">IQ16_02751</name>
</gene>
<evidence type="ECO:0008006" key="3">
    <source>
        <dbReference type="Google" id="ProtNLM"/>
    </source>
</evidence>
<dbReference type="RefSeq" id="WP_018645556.1">
    <property type="nucleotide sequence ID" value="NZ_VLLA01000005.1"/>
</dbReference>
<sequence length="209" mass="24026">MTTTNAREPRVHPVPILSLRPTQMTVGMREVKEKRKRWREHGKKKQSDLLGTHMIPVVHGPDERYYVIDHHHLGRALHDEGIKEVLVTVVGDLRMVEREAFWGVMDNKRWVYPYDAKGERRSFRDLPKSVADLKDDPFRSLAGELRRMGGFAKDTTPFSEFLWADFLRRKVSRKAVDANFDSALEKALSAAKSKDAVYLPGWCGPADDD</sequence>
<keyword evidence="2" id="KW-1185">Reference proteome</keyword>
<comment type="caution">
    <text evidence="1">The sequence shown here is derived from an EMBL/GenBank/DDBJ whole genome shotgun (WGS) entry which is preliminary data.</text>
</comment>
<dbReference type="EMBL" id="VLLA01000005">
    <property type="protein sequence ID" value="TWI72076.1"/>
    <property type="molecule type" value="Genomic_DNA"/>
</dbReference>
<reference evidence="1 2" key="1">
    <citation type="journal article" date="2015" name="Stand. Genomic Sci.">
        <title>Genomic Encyclopedia of Bacterial and Archaeal Type Strains, Phase III: the genomes of soil and plant-associated and newly described type strains.</title>
        <authorList>
            <person name="Whitman W.B."/>
            <person name="Woyke T."/>
            <person name="Klenk H.P."/>
            <person name="Zhou Y."/>
            <person name="Lilburn T.G."/>
            <person name="Beck B.J."/>
            <person name="De Vos P."/>
            <person name="Vandamme P."/>
            <person name="Eisen J.A."/>
            <person name="Garrity G."/>
            <person name="Hugenholtz P."/>
            <person name="Kyrpides N.C."/>
        </authorList>
    </citation>
    <scope>NUCLEOTIDE SEQUENCE [LARGE SCALE GENOMIC DNA]</scope>
    <source>
        <strain evidence="1 2">CGMCC 1.10948</strain>
    </source>
</reference>
<name>A0A562RUP6_9BRAD</name>
<accession>A0A562RUP6</accession>
<dbReference type="PIRSF" id="PIRSF029669">
    <property type="entry name" value="UCP029669"/>
    <property type="match status" value="1"/>
</dbReference>
<dbReference type="InterPro" id="IPR016932">
    <property type="entry name" value="UCP029669"/>
</dbReference>
<proteinExistence type="predicted"/>
<dbReference type="Proteomes" id="UP000316291">
    <property type="component" value="Unassembled WGS sequence"/>
</dbReference>